<name>A0A8H7CMX4_9AGAR</name>
<dbReference type="OrthoDB" id="2970968at2759"/>
<keyword evidence="3" id="KW-1185">Reference proteome</keyword>
<feature type="transmembrane region" description="Helical" evidence="1">
    <location>
        <begin position="268"/>
        <end position="290"/>
    </location>
</feature>
<sequence length="397" mass="41010">MHANSSGPNTTFTFTIDGDAQSSQNATIGTDGFAHFHRKFFQSQTLADGPHTLDILVAATQSTDVLLDYLIYEASQNAALDTSTSARLLVLNTSPQLTYSSGWSPTISGLKSGLVETAISLNNSVAGAVDLGATVALNFTGVGLEVRGVLVKSFPSPVAAYSIDGGPFTDIQMPASDASYENAQSNFPFIAQTFGTVGTHSLVITPLIPGAFYLDFITVQSSIASFPPKANIALPPSLTSSAVLAPAATTGAPTGTASSRSGNIPPGAIAGICIGIAVCLGLAALMVLLVRRGRLMRHRGEETTSEADPVSGGTSVWPAHSDTVSSQSITPYVVSSRPVTTSFGERELPASQSTQPIPVMALKASMLRAGPVSRADEATGTMMTAPPAYTDRAPETV</sequence>
<proteinExistence type="predicted"/>
<keyword evidence="1" id="KW-0812">Transmembrane</keyword>
<evidence type="ECO:0000313" key="3">
    <source>
        <dbReference type="Proteomes" id="UP000623467"/>
    </source>
</evidence>
<organism evidence="2 3">
    <name type="scientific">Mycena sanguinolenta</name>
    <dbReference type="NCBI Taxonomy" id="230812"/>
    <lineage>
        <taxon>Eukaryota</taxon>
        <taxon>Fungi</taxon>
        <taxon>Dikarya</taxon>
        <taxon>Basidiomycota</taxon>
        <taxon>Agaricomycotina</taxon>
        <taxon>Agaricomycetes</taxon>
        <taxon>Agaricomycetidae</taxon>
        <taxon>Agaricales</taxon>
        <taxon>Marasmiineae</taxon>
        <taxon>Mycenaceae</taxon>
        <taxon>Mycena</taxon>
    </lineage>
</organism>
<accession>A0A8H7CMX4</accession>
<dbReference type="EMBL" id="JACAZH010000026">
    <property type="protein sequence ID" value="KAF7341832.1"/>
    <property type="molecule type" value="Genomic_DNA"/>
</dbReference>
<gene>
    <name evidence="2" type="ORF">MSAN_02038500</name>
</gene>
<keyword evidence="1" id="KW-0472">Membrane</keyword>
<evidence type="ECO:0000313" key="2">
    <source>
        <dbReference type="EMBL" id="KAF7341832.1"/>
    </source>
</evidence>
<dbReference type="Proteomes" id="UP000623467">
    <property type="component" value="Unassembled WGS sequence"/>
</dbReference>
<reference evidence="2" key="1">
    <citation type="submission" date="2020-05" db="EMBL/GenBank/DDBJ databases">
        <title>Mycena genomes resolve the evolution of fungal bioluminescence.</title>
        <authorList>
            <person name="Tsai I.J."/>
        </authorList>
    </citation>
    <scope>NUCLEOTIDE SEQUENCE</scope>
    <source>
        <strain evidence="2">160909Yilan</strain>
    </source>
</reference>
<comment type="caution">
    <text evidence="2">The sequence shown here is derived from an EMBL/GenBank/DDBJ whole genome shotgun (WGS) entry which is preliminary data.</text>
</comment>
<keyword evidence="1" id="KW-1133">Transmembrane helix</keyword>
<evidence type="ECO:0000256" key="1">
    <source>
        <dbReference type="SAM" id="Phobius"/>
    </source>
</evidence>
<evidence type="ECO:0008006" key="4">
    <source>
        <dbReference type="Google" id="ProtNLM"/>
    </source>
</evidence>
<dbReference type="AlphaFoldDB" id="A0A8H7CMX4"/>
<protein>
    <recommendedName>
        <fullName evidence="4">Transmembrane protein</fullName>
    </recommendedName>
</protein>